<feature type="chain" id="PRO_5046890098" evidence="1">
    <location>
        <begin position="24"/>
        <end position="157"/>
    </location>
</feature>
<evidence type="ECO:0000256" key="1">
    <source>
        <dbReference type="SAM" id="SignalP"/>
    </source>
</evidence>
<keyword evidence="1" id="KW-0732">Signal</keyword>
<name>A0ABN8LYZ2_9CNID</name>
<gene>
    <name evidence="2" type="ORF">PEVE_00015227</name>
</gene>
<dbReference type="Proteomes" id="UP001159427">
    <property type="component" value="Unassembled WGS sequence"/>
</dbReference>
<organism evidence="2 3">
    <name type="scientific">Porites evermanni</name>
    <dbReference type="NCBI Taxonomy" id="104178"/>
    <lineage>
        <taxon>Eukaryota</taxon>
        <taxon>Metazoa</taxon>
        <taxon>Cnidaria</taxon>
        <taxon>Anthozoa</taxon>
        <taxon>Hexacorallia</taxon>
        <taxon>Scleractinia</taxon>
        <taxon>Fungiina</taxon>
        <taxon>Poritidae</taxon>
        <taxon>Porites</taxon>
    </lineage>
</organism>
<proteinExistence type="predicted"/>
<protein>
    <submittedName>
        <fullName evidence="2">Uncharacterized protein</fullName>
    </submittedName>
</protein>
<evidence type="ECO:0000313" key="3">
    <source>
        <dbReference type="Proteomes" id="UP001159427"/>
    </source>
</evidence>
<sequence length="157" mass="17743">MNLCAKMVLSITVILSVCTICLTKPLSPKKSFLRNLTFNKTLRNQETQPNTDVFQAEESISQESNVASVVNEFLDRPTPRNRTTRDASHPCVSRIVRVYDSCRKAFVYHVDCLDSHVSCYNAILTHQYDKCNTVYGYWKAKFIGRCPALPIGCQCAA</sequence>
<dbReference type="EMBL" id="CALNXI010000217">
    <property type="protein sequence ID" value="CAH3022393.1"/>
    <property type="molecule type" value="Genomic_DNA"/>
</dbReference>
<keyword evidence="3" id="KW-1185">Reference proteome</keyword>
<reference evidence="2 3" key="1">
    <citation type="submission" date="2022-05" db="EMBL/GenBank/DDBJ databases">
        <authorList>
            <consortium name="Genoscope - CEA"/>
            <person name="William W."/>
        </authorList>
    </citation>
    <scope>NUCLEOTIDE SEQUENCE [LARGE SCALE GENOMIC DNA]</scope>
</reference>
<comment type="caution">
    <text evidence="2">The sequence shown here is derived from an EMBL/GenBank/DDBJ whole genome shotgun (WGS) entry which is preliminary data.</text>
</comment>
<evidence type="ECO:0000313" key="2">
    <source>
        <dbReference type="EMBL" id="CAH3022393.1"/>
    </source>
</evidence>
<accession>A0ABN8LYZ2</accession>
<feature type="signal peptide" evidence="1">
    <location>
        <begin position="1"/>
        <end position="23"/>
    </location>
</feature>